<organism evidence="3 4">
    <name type="scientific">Methylomonas lenta</name>
    <dbReference type="NCBI Taxonomy" id="980561"/>
    <lineage>
        <taxon>Bacteria</taxon>
        <taxon>Pseudomonadati</taxon>
        <taxon>Pseudomonadota</taxon>
        <taxon>Gammaproteobacteria</taxon>
        <taxon>Methylococcales</taxon>
        <taxon>Methylococcaceae</taxon>
        <taxon>Methylomonas</taxon>
    </lineage>
</organism>
<gene>
    <name evidence="3" type="ORF">A1359_04670</name>
</gene>
<proteinExistence type="predicted"/>
<evidence type="ECO:0000313" key="4">
    <source>
        <dbReference type="Proteomes" id="UP000078476"/>
    </source>
</evidence>
<dbReference type="AlphaFoldDB" id="A0A177NM65"/>
<comment type="caution">
    <text evidence="3">The sequence shown here is derived from an EMBL/GenBank/DDBJ whole genome shotgun (WGS) entry which is preliminary data.</text>
</comment>
<feature type="domain" description="Phosphotyrosine protein phosphatase I" evidence="2">
    <location>
        <begin position="2"/>
        <end position="137"/>
    </location>
</feature>
<keyword evidence="1" id="KW-0059">Arsenical resistance</keyword>
<dbReference type="Proteomes" id="UP000078476">
    <property type="component" value="Unassembled WGS sequence"/>
</dbReference>
<sequence>MQNVFVICTGNSCRSVMGEALFNHLGQGRIQAFSAGSHPIGRINAGALATLKRHGLPTEGYKSQSWNEFESQLMDIVITVCDNAAGETCPVYLNHAVRAHWGVSDPGHIEGTEEEKIAAFETTFGILKLRVQKMLALPLETMTADQLKTELNAIGRLTA</sequence>
<reference evidence="3 4" key="1">
    <citation type="submission" date="2016-03" db="EMBL/GenBank/DDBJ databases">
        <authorList>
            <person name="Ploux O."/>
        </authorList>
    </citation>
    <scope>NUCLEOTIDE SEQUENCE [LARGE SCALE GENOMIC DNA]</scope>
    <source>
        <strain evidence="3 4">R-45370</strain>
    </source>
</reference>
<dbReference type="InterPro" id="IPR023485">
    <property type="entry name" value="Ptyr_pPase"/>
</dbReference>
<dbReference type="PANTHER" id="PTHR43428:SF1">
    <property type="entry name" value="ARSENATE REDUCTASE"/>
    <property type="match status" value="1"/>
</dbReference>
<dbReference type="InterPro" id="IPR036196">
    <property type="entry name" value="Ptyr_pPase_sf"/>
</dbReference>
<dbReference type="SMART" id="SM00226">
    <property type="entry name" value="LMWPc"/>
    <property type="match status" value="1"/>
</dbReference>
<dbReference type="OrthoDB" id="9793058at2"/>
<dbReference type="RefSeq" id="WP_066979088.1">
    <property type="nucleotide sequence ID" value="NZ_LUUI01000077.1"/>
</dbReference>
<evidence type="ECO:0000256" key="1">
    <source>
        <dbReference type="ARBA" id="ARBA00022849"/>
    </source>
</evidence>
<name>A0A177NM65_9GAMM</name>
<protein>
    <submittedName>
        <fullName evidence="3">ArsC family transcriptional regulator</fullName>
    </submittedName>
</protein>
<dbReference type="STRING" id="980561.A1359_04670"/>
<dbReference type="SUPFAM" id="SSF52788">
    <property type="entry name" value="Phosphotyrosine protein phosphatases I"/>
    <property type="match status" value="1"/>
</dbReference>
<keyword evidence="4" id="KW-1185">Reference proteome</keyword>
<dbReference type="Pfam" id="PF01451">
    <property type="entry name" value="LMWPc"/>
    <property type="match status" value="1"/>
</dbReference>
<evidence type="ECO:0000313" key="3">
    <source>
        <dbReference type="EMBL" id="OAI18654.1"/>
    </source>
</evidence>
<accession>A0A177NM65</accession>
<dbReference type="CDD" id="cd16345">
    <property type="entry name" value="LMWP_ArsC"/>
    <property type="match status" value="1"/>
</dbReference>
<dbReference type="EMBL" id="LUUI01000077">
    <property type="protein sequence ID" value="OAI18654.1"/>
    <property type="molecule type" value="Genomic_DNA"/>
</dbReference>
<dbReference type="GO" id="GO:0046685">
    <property type="term" value="P:response to arsenic-containing substance"/>
    <property type="evidence" value="ECO:0007669"/>
    <property type="project" value="UniProtKB-KW"/>
</dbReference>
<dbReference type="Gene3D" id="3.40.50.2300">
    <property type="match status" value="1"/>
</dbReference>
<evidence type="ECO:0000259" key="2">
    <source>
        <dbReference type="SMART" id="SM00226"/>
    </source>
</evidence>
<dbReference type="PANTHER" id="PTHR43428">
    <property type="entry name" value="ARSENATE REDUCTASE"/>
    <property type="match status" value="1"/>
</dbReference>